<accession>A0AAW0BHS8</accession>
<evidence type="ECO:0000313" key="1">
    <source>
        <dbReference type="EMBL" id="KAK7025311.1"/>
    </source>
</evidence>
<dbReference type="AlphaFoldDB" id="A0AAW0BHS8"/>
<dbReference type="EMBL" id="JAYKXP010000117">
    <property type="protein sequence ID" value="KAK7025311.1"/>
    <property type="molecule type" value="Genomic_DNA"/>
</dbReference>
<comment type="caution">
    <text evidence="1">The sequence shown here is derived from an EMBL/GenBank/DDBJ whole genome shotgun (WGS) entry which is preliminary data.</text>
</comment>
<sequence length="244" mass="28113">MGNMIPSPPQFTSALAEIRQELQEKLVYSDPPMPTPVFTIRAAVLAHDLVRRYQDTSVVLLVDQIFSEIASCIVGHWEALTDADDIIWLEKFSEALDWYDGTEKVLEKLFLDAQENSRKEELAEHLKYHFTNSTDFGTGSQGLLQRGLVRQGFLHYHTRGYTGVTLDWYIDVVLAPYFEERWSQMGSFRWTDGRRLPEDVEDELSHHREIFSPEGLGRMRARLLEAGLRGQYQYAASSLILLQE</sequence>
<name>A0AAW0BHS8_9AGAR</name>
<evidence type="ECO:0000313" key="2">
    <source>
        <dbReference type="Proteomes" id="UP001383192"/>
    </source>
</evidence>
<organism evidence="1 2">
    <name type="scientific">Paramarasmius palmivorus</name>
    <dbReference type="NCBI Taxonomy" id="297713"/>
    <lineage>
        <taxon>Eukaryota</taxon>
        <taxon>Fungi</taxon>
        <taxon>Dikarya</taxon>
        <taxon>Basidiomycota</taxon>
        <taxon>Agaricomycotina</taxon>
        <taxon>Agaricomycetes</taxon>
        <taxon>Agaricomycetidae</taxon>
        <taxon>Agaricales</taxon>
        <taxon>Marasmiineae</taxon>
        <taxon>Marasmiaceae</taxon>
        <taxon>Paramarasmius</taxon>
    </lineage>
</organism>
<proteinExistence type="predicted"/>
<gene>
    <name evidence="1" type="ORF">VNI00_016093</name>
</gene>
<keyword evidence="2" id="KW-1185">Reference proteome</keyword>
<reference evidence="1 2" key="1">
    <citation type="submission" date="2024-01" db="EMBL/GenBank/DDBJ databases">
        <title>A draft genome for a cacao thread blight-causing isolate of Paramarasmius palmivorus.</title>
        <authorList>
            <person name="Baruah I.K."/>
            <person name="Bukari Y."/>
            <person name="Amoako-Attah I."/>
            <person name="Meinhardt L.W."/>
            <person name="Bailey B.A."/>
            <person name="Cohen S.P."/>
        </authorList>
    </citation>
    <scope>NUCLEOTIDE SEQUENCE [LARGE SCALE GENOMIC DNA]</scope>
    <source>
        <strain evidence="1 2">GH-12</strain>
    </source>
</reference>
<dbReference type="Proteomes" id="UP001383192">
    <property type="component" value="Unassembled WGS sequence"/>
</dbReference>
<protein>
    <submittedName>
        <fullName evidence="1">Uncharacterized protein</fullName>
    </submittedName>
</protein>